<accession>A0A220TZG1</accession>
<dbReference type="Pfam" id="PF03413">
    <property type="entry name" value="PepSY"/>
    <property type="match status" value="1"/>
</dbReference>
<dbReference type="Gene3D" id="3.10.450.40">
    <property type="match status" value="1"/>
</dbReference>
<evidence type="ECO:0000313" key="3">
    <source>
        <dbReference type="Proteomes" id="UP000198312"/>
    </source>
</evidence>
<dbReference type="Proteomes" id="UP000198312">
    <property type="component" value="Chromosome"/>
</dbReference>
<feature type="domain" description="PepSY" evidence="1">
    <location>
        <begin position="16"/>
        <end position="68"/>
    </location>
</feature>
<dbReference type="OrthoDB" id="1919149at2"/>
<protein>
    <submittedName>
        <fullName evidence="2">Peptidase</fullName>
    </submittedName>
</protein>
<evidence type="ECO:0000313" key="2">
    <source>
        <dbReference type="EMBL" id="ASK61066.1"/>
    </source>
</evidence>
<dbReference type="AlphaFoldDB" id="A0A220TZG1"/>
<reference evidence="2 3" key="1">
    <citation type="submission" date="2017-07" db="EMBL/GenBank/DDBJ databases">
        <title>Virgibacillus sp. LM2416.</title>
        <authorList>
            <person name="Tak E.J."/>
            <person name="Bae J.-W."/>
        </authorList>
    </citation>
    <scope>NUCLEOTIDE SEQUENCE [LARGE SCALE GENOMIC DNA]</scope>
    <source>
        <strain evidence="2 3">LM2416</strain>
    </source>
</reference>
<dbReference type="InterPro" id="IPR025711">
    <property type="entry name" value="PepSY"/>
</dbReference>
<dbReference type="KEGG" id="vil:CFK37_02060"/>
<proteinExistence type="predicted"/>
<name>A0A220TZG1_9BACI</name>
<gene>
    <name evidence="2" type="ORF">CFK37_02060</name>
</gene>
<evidence type="ECO:0000259" key="1">
    <source>
        <dbReference type="Pfam" id="PF03413"/>
    </source>
</evidence>
<dbReference type="RefSeq" id="WP_089060343.1">
    <property type="nucleotide sequence ID" value="NZ_CP022315.1"/>
</dbReference>
<keyword evidence="3" id="KW-1185">Reference proteome</keyword>
<organism evidence="2 3">
    <name type="scientific">Virgibacillus phasianinus</name>
    <dbReference type="NCBI Taxonomy" id="2017483"/>
    <lineage>
        <taxon>Bacteria</taxon>
        <taxon>Bacillati</taxon>
        <taxon>Bacillota</taxon>
        <taxon>Bacilli</taxon>
        <taxon>Bacillales</taxon>
        <taxon>Bacillaceae</taxon>
        <taxon>Virgibacillus</taxon>
    </lineage>
</organism>
<dbReference type="EMBL" id="CP022315">
    <property type="protein sequence ID" value="ASK61066.1"/>
    <property type="molecule type" value="Genomic_DNA"/>
</dbReference>
<sequence length="77" mass="9016">MYYNRPDQHWQNWNRRITIEEAMNIASEQVPGQIVKVELDTKYGAWIYEVDIITPQGMEYEVEVDVNTSGIISVKPD</sequence>